<evidence type="ECO:0000256" key="3">
    <source>
        <dbReference type="ARBA" id="ARBA00022989"/>
    </source>
</evidence>
<feature type="transmembrane region" description="Helical" evidence="5">
    <location>
        <begin position="350"/>
        <end position="372"/>
    </location>
</feature>
<name>A0ABS2FTC9_9FIRM</name>
<dbReference type="PANTHER" id="PTHR43427:SF12">
    <property type="entry name" value="CHLORIDE TRANSPORTER"/>
    <property type="match status" value="1"/>
</dbReference>
<comment type="subcellular location">
    <subcellularLocation>
        <location evidence="1">Membrane</location>
        <topology evidence="1">Multi-pass membrane protein</topology>
    </subcellularLocation>
</comment>
<evidence type="ECO:0000313" key="7">
    <source>
        <dbReference type="Proteomes" id="UP000719500"/>
    </source>
</evidence>
<feature type="transmembrane region" description="Helical" evidence="5">
    <location>
        <begin position="324"/>
        <end position="343"/>
    </location>
</feature>
<accession>A0ABS2FTC9</accession>
<evidence type="ECO:0000313" key="6">
    <source>
        <dbReference type="EMBL" id="MBM6850874.1"/>
    </source>
</evidence>
<evidence type="ECO:0000256" key="1">
    <source>
        <dbReference type="ARBA" id="ARBA00004141"/>
    </source>
</evidence>
<organism evidence="6 7">
    <name type="scientific">Oscillibacter valericigenes</name>
    <dbReference type="NCBI Taxonomy" id="351091"/>
    <lineage>
        <taxon>Bacteria</taxon>
        <taxon>Bacillati</taxon>
        <taxon>Bacillota</taxon>
        <taxon>Clostridia</taxon>
        <taxon>Eubacteriales</taxon>
        <taxon>Oscillospiraceae</taxon>
        <taxon>Oscillibacter</taxon>
    </lineage>
</organism>
<sequence length="441" mass="46488">MDVENRADPGRTHAGLYVRAMAKWLAVAMVTGVFCGVVGSLFHIGVERATELREQHPWLLWCLPAAGLVIVAFYKLTKTEGQGTNDIIEAVHHGKKLSIWLLPAIFLGTVLTHLCGGSAGREGAALQMGGTIGHHTGGLFRLDDRDLRTATMAGMAAFFSALFGTPLTATVFAIVVISIGVVYHVAFIPCLTASLVSYWISLAMGVAPTRFAVAAPALEKLMLLRVAVLAVGCALVSVLLCRTLHFAEHQMKKRLPNAWLRVAAGGCAVIALTYLCGTRDYNGAGMDIITAAVEQGSARPEAFLLKILFTAVTLSAGFKGGEVVPSFFVGATFGCVAGPLLGIPAGFAAAVGLTAVFCGATNCPLASIFLSVELFGDGGLLYFALACGISYMLSGYNGLYSSQTIVYSKLKAQYINVRTNAHHAGEPVDPFHQEGSSEGED</sequence>
<comment type="caution">
    <text evidence="6">The sequence shown here is derived from an EMBL/GenBank/DDBJ whole genome shotgun (WGS) entry which is preliminary data.</text>
</comment>
<dbReference type="SUPFAM" id="SSF81340">
    <property type="entry name" value="Clc chloride channel"/>
    <property type="match status" value="1"/>
</dbReference>
<feature type="transmembrane region" description="Helical" evidence="5">
    <location>
        <begin position="378"/>
        <end position="399"/>
    </location>
</feature>
<keyword evidence="4 5" id="KW-0472">Membrane</keyword>
<dbReference type="EMBL" id="JACSNX010000005">
    <property type="protein sequence ID" value="MBM6850874.1"/>
    <property type="molecule type" value="Genomic_DNA"/>
</dbReference>
<dbReference type="Gene3D" id="1.10.3080.10">
    <property type="entry name" value="Clc chloride channel"/>
    <property type="match status" value="1"/>
</dbReference>
<feature type="transmembrane region" description="Helical" evidence="5">
    <location>
        <begin position="222"/>
        <end position="246"/>
    </location>
</feature>
<gene>
    <name evidence="6" type="ORF">H9X91_05410</name>
</gene>
<feature type="transmembrane region" description="Helical" evidence="5">
    <location>
        <begin position="58"/>
        <end position="77"/>
    </location>
</feature>
<dbReference type="PANTHER" id="PTHR43427">
    <property type="entry name" value="CHLORIDE CHANNEL PROTEIN CLC-E"/>
    <property type="match status" value="1"/>
</dbReference>
<keyword evidence="2 5" id="KW-0812">Transmembrane</keyword>
<evidence type="ECO:0000256" key="2">
    <source>
        <dbReference type="ARBA" id="ARBA00022692"/>
    </source>
</evidence>
<dbReference type="InterPro" id="IPR050368">
    <property type="entry name" value="ClC-type_chloride_channel"/>
</dbReference>
<evidence type="ECO:0000256" key="4">
    <source>
        <dbReference type="ARBA" id="ARBA00023136"/>
    </source>
</evidence>
<reference evidence="6 7" key="1">
    <citation type="journal article" date="2021" name="Sci. Rep.">
        <title>The distribution of antibiotic resistance genes in chicken gut microbiota commensals.</title>
        <authorList>
            <person name="Juricova H."/>
            <person name="Matiasovicova J."/>
            <person name="Kubasova T."/>
            <person name="Cejkova D."/>
            <person name="Rychlik I."/>
        </authorList>
    </citation>
    <scope>NUCLEOTIDE SEQUENCE [LARGE SCALE GENOMIC DNA]</scope>
    <source>
        <strain evidence="6 7">An411</strain>
    </source>
</reference>
<feature type="transmembrane region" description="Helical" evidence="5">
    <location>
        <begin position="150"/>
        <end position="175"/>
    </location>
</feature>
<dbReference type="Pfam" id="PF00654">
    <property type="entry name" value="Voltage_CLC"/>
    <property type="match status" value="1"/>
</dbReference>
<feature type="transmembrane region" description="Helical" evidence="5">
    <location>
        <begin position="97"/>
        <end position="116"/>
    </location>
</feature>
<feature type="transmembrane region" description="Helical" evidence="5">
    <location>
        <begin position="24"/>
        <end position="46"/>
    </location>
</feature>
<protein>
    <submittedName>
        <fullName evidence="6">Chloride channel protein</fullName>
    </submittedName>
</protein>
<feature type="transmembrane region" description="Helical" evidence="5">
    <location>
        <begin position="181"/>
        <end position="201"/>
    </location>
</feature>
<dbReference type="InterPro" id="IPR001807">
    <property type="entry name" value="ClC"/>
</dbReference>
<dbReference type="InterPro" id="IPR014743">
    <property type="entry name" value="Cl-channel_core"/>
</dbReference>
<dbReference type="Proteomes" id="UP000719500">
    <property type="component" value="Unassembled WGS sequence"/>
</dbReference>
<keyword evidence="7" id="KW-1185">Reference proteome</keyword>
<evidence type="ECO:0000256" key="5">
    <source>
        <dbReference type="SAM" id="Phobius"/>
    </source>
</evidence>
<proteinExistence type="predicted"/>
<keyword evidence="3 5" id="KW-1133">Transmembrane helix</keyword>
<feature type="transmembrane region" description="Helical" evidence="5">
    <location>
        <begin position="258"/>
        <end position="277"/>
    </location>
</feature>